<feature type="region of interest" description="Disordered" evidence="1">
    <location>
        <begin position="1"/>
        <end position="26"/>
    </location>
</feature>
<sequence>MAIAKALHTEISTMEQRGEPVGDMSDLKFSPVSIVPTCVDEVSMVGSIEGQSWSGNGQLFKVPDEPTAAEVEEAKNRYRAEREAGDDEEDVIRDRKVEEVEDDE</sequence>
<evidence type="ECO:0000313" key="2">
    <source>
        <dbReference type="EMBL" id="ODN74887.1"/>
    </source>
</evidence>
<evidence type="ECO:0000313" key="3">
    <source>
        <dbReference type="Proteomes" id="UP000094065"/>
    </source>
</evidence>
<feature type="region of interest" description="Disordered" evidence="1">
    <location>
        <begin position="64"/>
        <end position="104"/>
    </location>
</feature>
<gene>
    <name evidence="2" type="ORF">L202_07189</name>
</gene>
<feature type="compositionally biased region" description="Basic and acidic residues" evidence="1">
    <location>
        <begin position="72"/>
        <end position="83"/>
    </location>
</feature>
<name>A0A1E3HEX6_9TREE</name>
<dbReference type="AlphaFoldDB" id="A0A1E3HEX6"/>
<dbReference type="Proteomes" id="UP000094065">
    <property type="component" value="Unassembled WGS sequence"/>
</dbReference>
<keyword evidence="3" id="KW-1185">Reference proteome</keyword>
<evidence type="ECO:0000256" key="1">
    <source>
        <dbReference type="SAM" id="MobiDB-lite"/>
    </source>
</evidence>
<organism evidence="2 3">
    <name type="scientific">Cryptococcus amylolentus CBS 6039</name>
    <dbReference type="NCBI Taxonomy" id="1295533"/>
    <lineage>
        <taxon>Eukaryota</taxon>
        <taxon>Fungi</taxon>
        <taxon>Dikarya</taxon>
        <taxon>Basidiomycota</taxon>
        <taxon>Agaricomycotina</taxon>
        <taxon>Tremellomycetes</taxon>
        <taxon>Tremellales</taxon>
        <taxon>Cryptococcaceae</taxon>
        <taxon>Cryptococcus</taxon>
    </lineage>
</organism>
<dbReference type="RefSeq" id="XP_018990668.1">
    <property type="nucleotide sequence ID" value="XM_019141861.1"/>
</dbReference>
<accession>A0A1E3HEX6</accession>
<reference evidence="2 3" key="1">
    <citation type="submission" date="2016-06" db="EMBL/GenBank/DDBJ databases">
        <title>Evolution of pathogenesis and genome organization in the Tremellales.</title>
        <authorList>
            <person name="Cuomo C."/>
            <person name="Litvintseva A."/>
            <person name="Heitman J."/>
            <person name="Chen Y."/>
            <person name="Sun S."/>
            <person name="Springer D."/>
            <person name="Dromer F."/>
            <person name="Young S."/>
            <person name="Zeng Q."/>
            <person name="Chapman S."/>
            <person name="Gujja S."/>
            <person name="Saif S."/>
            <person name="Birren B."/>
        </authorList>
    </citation>
    <scope>NUCLEOTIDE SEQUENCE [LARGE SCALE GENOMIC DNA]</scope>
    <source>
        <strain evidence="2 3">CBS 6039</strain>
    </source>
</reference>
<protein>
    <submittedName>
        <fullName evidence="2">Uncharacterized protein</fullName>
    </submittedName>
</protein>
<comment type="caution">
    <text evidence="2">The sequence shown here is derived from an EMBL/GenBank/DDBJ whole genome shotgun (WGS) entry which is preliminary data.</text>
</comment>
<dbReference type="EMBL" id="AWGJ01000011">
    <property type="protein sequence ID" value="ODN74887.1"/>
    <property type="molecule type" value="Genomic_DNA"/>
</dbReference>
<dbReference type="GeneID" id="30158498"/>
<proteinExistence type="predicted"/>